<reference evidence="2 3" key="1">
    <citation type="submission" date="2020-08" db="EMBL/GenBank/DDBJ databases">
        <title>Genomic Encyclopedia of Type Strains, Phase III (KMG-III): the genomes of soil and plant-associated and newly described type strains.</title>
        <authorList>
            <person name="Whitman W."/>
        </authorList>
    </citation>
    <scope>NUCLEOTIDE SEQUENCE [LARGE SCALE GENOMIC DNA]</scope>
    <source>
        <strain evidence="2 3">CECT 8654</strain>
    </source>
</reference>
<organism evidence="2 3">
    <name type="scientific">Litorivivens lipolytica</name>
    <dbReference type="NCBI Taxonomy" id="1524264"/>
    <lineage>
        <taxon>Bacteria</taxon>
        <taxon>Pseudomonadati</taxon>
        <taxon>Pseudomonadota</taxon>
        <taxon>Gammaproteobacteria</taxon>
        <taxon>Litorivivens</taxon>
    </lineage>
</organism>
<dbReference type="Pfam" id="PF13379">
    <property type="entry name" value="NMT1_2"/>
    <property type="match status" value="1"/>
</dbReference>
<dbReference type="Gene3D" id="3.40.190.10">
    <property type="entry name" value="Periplasmic binding protein-like II"/>
    <property type="match status" value="1"/>
</dbReference>
<name>A0A7W4W7F0_9GAMM</name>
<sequence length="360" mass="39850">MRGLRFSLMIALLLSANTAFAAKTAVKALYIPLADHYAALVAHDRYANEMTLADYSLRRMKSWDLLKRAFLGGDADMAFVMAPLAMQMYIDDPSIRWAGLMHRDGNALAVNEKIYRQLDLPEERRAREPTADVAEAFKQFYVTSGRSLPVAVPHLQSTHSVVLYQYLKNHGVAFGLHPRDAGEAFPMEVPPADAPLFIKSTSALGNPAAFAQSLPWAEVVEAQGFGKLAWYSRDVIPSKDGHVECIILVSAEALNTKLEAVQEVVSYIHQAAADIEQFRREGNFSTLLPVIRRHIPEHTEDAIVASLDTGLEVINYRNLNIDKPGLKQIMDVAVEAGILKQAIDIETFADSRFAVGEYAP</sequence>
<keyword evidence="3" id="KW-1185">Reference proteome</keyword>
<evidence type="ECO:0000313" key="3">
    <source>
        <dbReference type="Proteomes" id="UP000537130"/>
    </source>
</evidence>
<comment type="caution">
    <text evidence="2">The sequence shown here is derived from an EMBL/GenBank/DDBJ whole genome shotgun (WGS) entry which is preliminary data.</text>
</comment>
<proteinExistence type="predicted"/>
<accession>A0A7W4W7F0</accession>
<dbReference type="AlphaFoldDB" id="A0A7W4W7F0"/>
<gene>
    <name evidence="2" type="ORF">FHR99_002979</name>
</gene>
<evidence type="ECO:0000313" key="2">
    <source>
        <dbReference type="EMBL" id="MBB3048705.1"/>
    </source>
</evidence>
<dbReference type="Proteomes" id="UP000537130">
    <property type="component" value="Unassembled WGS sequence"/>
</dbReference>
<feature type="chain" id="PRO_5030815408" evidence="1">
    <location>
        <begin position="22"/>
        <end position="360"/>
    </location>
</feature>
<dbReference type="RefSeq" id="WP_183411474.1">
    <property type="nucleotide sequence ID" value="NZ_JACHWY010000003.1"/>
</dbReference>
<keyword evidence="1" id="KW-0732">Signal</keyword>
<feature type="signal peptide" evidence="1">
    <location>
        <begin position="1"/>
        <end position="21"/>
    </location>
</feature>
<evidence type="ECO:0000256" key="1">
    <source>
        <dbReference type="SAM" id="SignalP"/>
    </source>
</evidence>
<dbReference type="EMBL" id="JACHWY010000003">
    <property type="protein sequence ID" value="MBB3048705.1"/>
    <property type="molecule type" value="Genomic_DNA"/>
</dbReference>
<dbReference type="PANTHER" id="PTHR30024">
    <property type="entry name" value="ALIPHATIC SULFONATES-BINDING PROTEIN-RELATED"/>
    <property type="match status" value="1"/>
</dbReference>
<protein>
    <submittedName>
        <fullName evidence="2">NitT/TauT family transport system substrate-binding protein</fullName>
    </submittedName>
</protein>
<dbReference type="SUPFAM" id="SSF53850">
    <property type="entry name" value="Periplasmic binding protein-like II"/>
    <property type="match status" value="1"/>
</dbReference>